<feature type="region of interest" description="Disordered" evidence="1">
    <location>
        <begin position="46"/>
        <end position="73"/>
    </location>
</feature>
<evidence type="ECO:0000313" key="2">
    <source>
        <dbReference type="EMBL" id="GGB11015.1"/>
    </source>
</evidence>
<dbReference type="Proteomes" id="UP000646478">
    <property type="component" value="Unassembled WGS sequence"/>
</dbReference>
<name>A0A916SS75_9HYPH</name>
<dbReference type="EMBL" id="BMHH01000032">
    <property type="protein sequence ID" value="GGB11015.1"/>
    <property type="molecule type" value="Genomic_DNA"/>
</dbReference>
<comment type="caution">
    <text evidence="2">The sequence shown here is derived from an EMBL/GenBank/DDBJ whole genome shotgun (WGS) entry which is preliminary data.</text>
</comment>
<gene>
    <name evidence="2" type="ORF">GCM10011491_43700</name>
</gene>
<evidence type="ECO:0000256" key="1">
    <source>
        <dbReference type="SAM" id="MobiDB-lite"/>
    </source>
</evidence>
<sequence length="73" mass="8216">MGRIIEPALFLLRVPLASGRRQGKLRRRPVQICTLSAAPLPPLLFAGRRKRSRKLREKEPGKKGGRESAGKRM</sequence>
<keyword evidence="3" id="KW-1185">Reference proteome</keyword>
<accession>A0A916SS75</accession>
<organism evidence="2 3">
    <name type="scientific">Brucella endophytica</name>
    <dbReference type="NCBI Taxonomy" id="1963359"/>
    <lineage>
        <taxon>Bacteria</taxon>
        <taxon>Pseudomonadati</taxon>
        <taxon>Pseudomonadota</taxon>
        <taxon>Alphaproteobacteria</taxon>
        <taxon>Hyphomicrobiales</taxon>
        <taxon>Brucellaceae</taxon>
        <taxon>Brucella/Ochrobactrum group</taxon>
        <taxon>Brucella</taxon>
    </lineage>
</organism>
<feature type="compositionally biased region" description="Basic and acidic residues" evidence="1">
    <location>
        <begin position="56"/>
        <end position="73"/>
    </location>
</feature>
<evidence type="ECO:0000313" key="3">
    <source>
        <dbReference type="Proteomes" id="UP000646478"/>
    </source>
</evidence>
<reference evidence="2" key="1">
    <citation type="journal article" date="2014" name="Int. J. Syst. Evol. Microbiol.">
        <title>Complete genome sequence of Corynebacterium casei LMG S-19264T (=DSM 44701T), isolated from a smear-ripened cheese.</title>
        <authorList>
            <consortium name="US DOE Joint Genome Institute (JGI-PGF)"/>
            <person name="Walter F."/>
            <person name="Albersmeier A."/>
            <person name="Kalinowski J."/>
            <person name="Ruckert C."/>
        </authorList>
    </citation>
    <scope>NUCLEOTIDE SEQUENCE</scope>
    <source>
        <strain evidence="2">CGMCC 1.15082</strain>
    </source>
</reference>
<reference evidence="2" key="2">
    <citation type="submission" date="2020-09" db="EMBL/GenBank/DDBJ databases">
        <authorList>
            <person name="Sun Q."/>
            <person name="Zhou Y."/>
        </authorList>
    </citation>
    <scope>NUCLEOTIDE SEQUENCE</scope>
    <source>
        <strain evidence="2">CGMCC 1.15082</strain>
    </source>
</reference>
<dbReference type="AlphaFoldDB" id="A0A916SS75"/>
<proteinExistence type="predicted"/>
<protein>
    <submittedName>
        <fullName evidence="2">Uncharacterized protein</fullName>
    </submittedName>
</protein>